<reference evidence="1" key="1">
    <citation type="journal article" date="2014" name="Front. Microbiol.">
        <title>High frequency of phylogenetically diverse reductive dehalogenase-homologous genes in deep subseafloor sedimentary metagenomes.</title>
        <authorList>
            <person name="Kawai M."/>
            <person name="Futagami T."/>
            <person name="Toyoda A."/>
            <person name="Takaki Y."/>
            <person name="Nishi S."/>
            <person name="Hori S."/>
            <person name="Arai W."/>
            <person name="Tsubouchi T."/>
            <person name="Morono Y."/>
            <person name="Uchiyama I."/>
            <person name="Ito T."/>
            <person name="Fujiyama A."/>
            <person name="Inagaki F."/>
            <person name="Takami H."/>
        </authorList>
    </citation>
    <scope>NUCLEOTIDE SEQUENCE</scope>
    <source>
        <strain evidence="1">Expedition CK06-06</strain>
    </source>
</reference>
<dbReference type="AlphaFoldDB" id="X1AXL1"/>
<dbReference type="EMBL" id="BART01011669">
    <property type="protein sequence ID" value="GAG87924.1"/>
    <property type="molecule type" value="Genomic_DNA"/>
</dbReference>
<sequence length="64" mass="7463">MSADNFIAIRKEGRKYVGYDQSIYADEQCYDYPVFKATSIKEAIRLAQAEHTEYGYVFVNLEDK</sequence>
<comment type="caution">
    <text evidence="1">The sequence shown here is derived from an EMBL/GenBank/DDBJ whole genome shotgun (WGS) entry which is preliminary data.</text>
</comment>
<accession>X1AXL1</accession>
<gene>
    <name evidence="1" type="ORF">S01H4_24743</name>
</gene>
<proteinExistence type="predicted"/>
<organism evidence="1">
    <name type="scientific">marine sediment metagenome</name>
    <dbReference type="NCBI Taxonomy" id="412755"/>
    <lineage>
        <taxon>unclassified sequences</taxon>
        <taxon>metagenomes</taxon>
        <taxon>ecological metagenomes</taxon>
    </lineage>
</organism>
<evidence type="ECO:0000313" key="1">
    <source>
        <dbReference type="EMBL" id="GAG87924.1"/>
    </source>
</evidence>
<protein>
    <submittedName>
        <fullName evidence="1">Uncharacterized protein</fullName>
    </submittedName>
</protein>
<name>X1AXL1_9ZZZZ</name>